<feature type="active site" evidence="8">
    <location>
        <position position="365"/>
    </location>
</feature>
<evidence type="ECO:0000256" key="2">
    <source>
        <dbReference type="ARBA" id="ARBA00010566"/>
    </source>
</evidence>
<protein>
    <recommendedName>
        <fullName evidence="6 7">Citrate synthase</fullName>
    </recommendedName>
</protein>
<comment type="pathway">
    <text evidence="1 9">Carbohydrate metabolism; tricarboxylic acid cycle; isocitrate from oxaloacetate: step 1/2.</text>
</comment>
<keyword evidence="4 7" id="KW-0808">Transferase</keyword>
<dbReference type="PIRSF" id="PIRSF001369">
    <property type="entry name" value="Citrate_synth"/>
    <property type="match status" value="1"/>
</dbReference>
<dbReference type="PANTHER" id="PTHR42871:SF1">
    <property type="entry name" value="CITRATE SYNTHASE"/>
    <property type="match status" value="1"/>
</dbReference>
<dbReference type="EMBL" id="DXGD01000235">
    <property type="protein sequence ID" value="HIW99751.1"/>
    <property type="molecule type" value="Genomic_DNA"/>
</dbReference>
<proteinExistence type="inferred from homology"/>
<dbReference type="Pfam" id="PF00285">
    <property type="entry name" value="Citrate_synt"/>
    <property type="match status" value="1"/>
</dbReference>
<dbReference type="Proteomes" id="UP000824151">
    <property type="component" value="Unassembled WGS sequence"/>
</dbReference>
<evidence type="ECO:0000256" key="3">
    <source>
        <dbReference type="ARBA" id="ARBA00022532"/>
    </source>
</evidence>
<evidence type="ECO:0000313" key="11">
    <source>
        <dbReference type="EMBL" id="HIW99751.1"/>
    </source>
</evidence>
<comment type="caution">
    <text evidence="11">The sequence shown here is derived from an EMBL/GenBank/DDBJ whole genome shotgun (WGS) entry which is preliminary data.</text>
</comment>
<dbReference type="InterPro" id="IPR016143">
    <property type="entry name" value="Citrate_synth-like_sm_a-sub"/>
</dbReference>
<evidence type="ECO:0000256" key="7">
    <source>
        <dbReference type="PIRNR" id="PIRNR001369"/>
    </source>
</evidence>
<evidence type="ECO:0000256" key="5">
    <source>
        <dbReference type="ARBA" id="ARBA00049288"/>
    </source>
</evidence>
<dbReference type="InterPro" id="IPR010953">
    <property type="entry name" value="Citrate_synthase_typ-I"/>
</dbReference>
<dbReference type="InterPro" id="IPR019810">
    <property type="entry name" value="Citrate_synthase_AS"/>
</dbReference>
<comment type="catalytic activity">
    <reaction evidence="5 9">
        <text>oxaloacetate + acetyl-CoA + H2O = citrate + CoA + H(+)</text>
        <dbReference type="Rhea" id="RHEA:16845"/>
        <dbReference type="ChEBI" id="CHEBI:15377"/>
        <dbReference type="ChEBI" id="CHEBI:15378"/>
        <dbReference type="ChEBI" id="CHEBI:16452"/>
        <dbReference type="ChEBI" id="CHEBI:16947"/>
        <dbReference type="ChEBI" id="CHEBI:57287"/>
        <dbReference type="ChEBI" id="CHEBI:57288"/>
        <dbReference type="EC" id="2.3.3.16"/>
    </reaction>
</comment>
<evidence type="ECO:0000256" key="10">
    <source>
        <dbReference type="RuleBase" id="RU003406"/>
    </source>
</evidence>
<gene>
    <name evidence="11" type="ORF">H9871_06375</name>
</gene>
<comment type="similarity">
    <text evidence="2 7 10">Belongs to the citrate synthase family.</text>
</comment>
<dbReference type="PRINTS" id="PR00143">
    <property type="entry name" value="CITRTSNTHASE"/>
</dbReference>
<evidence type="ECO:0000256" key="9">
    <source>
        <dbReference type="RuleBase" id="RU003370"/>
    </source>
</evidence>
<evidence type="ECO:0000256" key="6">
    <source>
        <dbReference type="NCBIfam" id="TIGR01798"/>
    </source>
</evidence>
<keyword evidence="3 9" id="KW-0816">Tricarboxylic acid cycle</keyword>
<evidence type="ECO:0000256" key="4">
    <source>
        <dbReference type="ARBA" id="ARBA00022679"/>
    </source>
</evidence>
<dbReference type="GO" id="GO:0005737">
    <property type="term" value="C:cytoplasm"/>
    <property type="evidence" value="ECO:0007669"/>
    <property type="project" value="InterPro"/>
</dbReference>
<dbReference type="CDD" id="cd06114">
    <property type="entry name" value="EcCS_like"/>
    <property type="match status" value="1"/>
</dbReference>
<reference evidence="11" key="1">
    <citation type="journal article" date="2021" name="PeerJ">
        <title>Extensive microbial diversity within the chicken gut microbiome revealed by metagenomics and culture.</title>
        <authorList>
            <person name="Gilroy R."/>
            <person name="Ravi A."/>
            <person name="Getino M."/>
            <person name="Pursley I."/>
            <person name="Horton D.L."/>
            <person name="Alikhan N.F."/>
            <person name="Baker D."/>
            <person name="Gharbi K."/>
            <person name="Hall N."/>
            <person name="Watson M."/>
            <person name="Adriaenssens E.M."/>
            <person name="Foster-Nyarko E."/>
            <person name="Jarju S."/>
            <person name="Secka A."/>
            <person name="Antonio M."/>
            <person name="Oren A."/>
            <person name="Chaudhuri R.R."/>
            <person name="La Ragione R."/>
            <person name="Hildebrand F."/>
            <person name="Pallen M.J."/>
        </authorList>
    </citation>
    <scope>NUCLEOTIDE SEQUENCE</scope>
    <source>
        <strain evidence="11">ChiHejej3B27-3195</strain>
    </source>
</reference>
<sequence length="428" mass="47729">MTEQTPARLSYQGKDLELPVETSVEGNDGLSIAPLLKETGAVTYDPGFMNTANAKSAITYIDGDAGILRYRGYPIEQLAEKSSFLEVSYLLINGELPSASELERFDNVTRRHTLLHEELKGFFGGFPRDAHPMPVLSSAVSALSTFYQDSLDPYDPEHVERSTYRLLAKVPTIAAYAFKKSAGQPMLYPDNALTLVENFLRGCFGVPAEQYELDPDIVKALDTLLILHADHEQNCSTSTVRLVGSSQANMFASISAGINALFGPAHGGANEAVLKMLREIQAEGLEPETFMEKVKNKESGIRLMGFGHRVYKNYDPRARIVKGLADDILTKLGGNDELFEIAQRVEQKALEDDYFVERKLYPNVDFYTGLIYKAMGFPEKMFTVLFALGRLPGWIAQWREMIEDPSTKIGRPRQLYIGSPERDYPSGR</sequence>
<evidence type="ECO:0000256" key="1">
    <source>
        <dbReference type="ARBA" id="ARBA00004751"/>
    </source>
</evidence>
<dbReference type="InterPro" id="IPR024176">
    <property type="entry name" value="Citrate_synthase_bac-typ"/>
</dbReference>
<dbReference type="Gene3D" id="2.20.28.60">
    <property type="match status" value="1"/>
</dbReference>
<keyword evidence="11" id="KW-0012">Acyltransferase</keyword>
<organism evidence="11 12">
    <name type="scientific">Candidatus Nesterenkonia stercoripullorum</name>
    <dbReference type="NCBI Taxonomy" id="2838701"/>
    <lineage>
        <taxon>Bacteria</taxon>
        <taxon>Bacillati</taxon>
        <taxon>Actinomycetota</taxon>
        <taxon>Actinomycetes</taxon>
        <taxon>Micrococcales</taxon>
        <taxon>Micrococcaceae</taxon>
        <taxon>Nesterenkonia</taxon>
    </lineage>
</organism>
<feature type="active site" evidence="8">
    <location>
        <position position="308"/>
    </location>
</feature>
<dbReference type="InterPro" id="IPR036969">
    <property type="entry name" value="Citrate_synthase_sf"/>
</dbReference>
<dbReference type="Gene3D" id="1.10.580.10">
    <property type="entry name" value="Citrate Synthase, domain 1"/>
    <property type="match status" value="1"/>
</dbReference>
<dbReference type="AlphaFoldDB" id="A0A9D1USS7"/>
<name>A0A9D1USS7_9MICC</name>
<dbReference type="GO" id="GO:0036440">
    <property type="term" value="F:citrate synthase activity"/>
    <property type="evidence" value="ECO:0007669"/>
    <property type="project" value="UniProtKB-EC"/>
</dbReference>
<dbReference type="PROSITE" id="PS00480">
    <property type="entry name" value="CITRATE_SYNTHASE"/>
    <property type="match status" value="1"/>
</dbReference>
<dbReference type="FunFam" id="1.10.230.10:FF:000002">
    <property type="entry name" value="Citrate synthase"/>
    <property type="match status" value="1"/>
</dbReference>
<evidence type="ECO:0000313" key="12">
    <source>
        <dbReference type="Proteomes" id="UP000824151"/>
    </source>
</evidence>
<dbReference type="PANTHER" id="PTHR42871">
    <property type="entry name" value="CITRATE SYNTHASE"/>
    <property type="match status" value="1"/>
</dbReference>
<dbReference type="NCBIfam" id="TIGR01798">
    <property type="entry name" value="cit_synth_I"/>
    <property type="match status" value="1"/>
</dbReference>
<dbReference type="Gene3D" id="1.10.230.10">
    <property type="entry name" value="Cytochrome P450-Terp, domain 2"/>
    <property type="match status" value="1"/>
</dbReference>
<dbReference type="GO" id="GO:0006099">
    <property type="term" value="P:tricarboxylic acid cycle"/>
    <property type="evidence" value="ECO:0007669"/>
    <property type="project" value="UniProtKB-UniRule"/>
</dbReference>
<dbReference type="InterPro" id="IPR016142">
    <property type="entry name" value="Citrate_synth-like_lrg_a-sub"/>
</dbReference>
<dbReference type="InterPro" id="IPR002020">
    <property type="entry name" value="Citrate_synthase"/>
</dbReference>
<accession>A0A9D1USS7</accession>
<evidence type="ECO:0000256" key="8">
    <source>
        <dbReference type="PIRSR" id="PIRSR001369-1"/>
    </source>
</evidence>
<dbReference type="SUPFAM" id="SSF48256">
    <property type="entry name" value="Citrate synthase"/>
    <property type="match status" value="1"/>
</dbReference>
<reference evidence="11" key="2">
    <citation type="submission" date="2021-04" db="EMBL/GenBank/DDBJ databases">
        <authorList>
            <person name="Gilroy R."/>
        </authorList>
    </citation>
    <scope>NUCLEOTIDE SEQUENCE</scope>
    <source>
        <strain evidence="11">ChiHejej3B27-3195</strain>
    </source>
</reference>
<dbReference type="NCBIfam" id="NF004126">
    <property type="entry name" value="PRK05614.1"/>
    <property type="match status" value="1"/>
</dbReference>